<dbReference type="InterPro" id="IPR001851">
    <property type="entry name" value="ABC_transp_permease"/>
</dbReference>
<dbReference type="Proteomes" id="UP000183447">
    <property type="component" value="Unassembled WGS sequence"/>
</dbReference>
<keyword evidence="5 6" id="KW-0472">Membrane</keyword>
<dbReference type="Pfam" id="PF02653">
    <property type="entry name" value="BPD_transp_2"/>
    <property type="match status" value="1"/>
</dbReference>
<feature type="transmembrane region" description="Helical" evidence="6">
    <location>
        <begin position="245"/>
        <end position="265"/>
    </location>
</feature>
<feature type="transmembrane region" description="Helical" evidence="6">
    <location>
        <begin position="298"/>
        <end position="318"/>
    </location>
</feature>
<feature type="transmembrane region" description="Helical" evidence="6">
    <location>
        <begin position="47"/>
        <end position="67"/>
    </location>
</feature>
<feature type="transmembrane region" description="Helical" evidence="6">
    <location>
        <begin position="272"/>
        <end position="292"/>
    </location>
</feature>
<dbReference type="EMBL" id="FPKU01000001">
    <property type="protein sequence ID" value="SFZ83733.1"/>
    <property type="molecule type" value="Genomic_DNA"/>
</dbReference>
<dbReference type="PANTHER" id="PTHR32196">
    <property type="entry name" value="ABC TRANSPORTER PERMEASE PROTEIN YPHD-RELATED-RELATED"/>
    <property type="match status" value="1"/>
</dbReference>
<dbReference type="GO" id="GO:0005886">
    <property type="term" value="C:plasma membrane"/>
    <property type="evidence" value="ECO:0007669"/>
    <property type="project" value="UniProtKB-SubCell"/>
</dbReference>
<dbReference type="AlphaFoldDB" id="A0A1K2HXF6"/>
<feature type="transmembrane region" description="Helical" evidence="6">
    <location>
        <begin position="218"/>
        <end position="239"/>
    </location>
</feature>
<dbReference type="RefSeq" id="WP_072341147.1">
    <property type="nucleotide sequence ID" value="NZ_FPKU01000001.1"/>
</dbReference>
<keyword evidence="8" id="KW-1185">Reference proteome</keyword>
<comment type="subcellular location">
    <subcellularLocation>
        <location evidence="1">Cell membrane</location>
        <topology evidence="1">Multi-pass membrane protein</topology>
    </subcellularLocation>
</comment>
<keyword evidence="3 6" id="KW-0812">Transmembrane</keyword>
<dbReference type="CDD" id="cd06579">
    <property type="entry name" value="TM_PBP1_transp_AraH_like"/>
    <property type="match status" value="1"/>
</dbReference>
<keyword evidence="2" id="KW-1003">Cell membrane</keyword>
<evidence type="ECO:0000313" key="8">
    <source>
        <dbReference type="Proteomes" id="UP000183447"/>
    </source>
</evidence>
<accession>A0A1K2HXF6</accession>
<organism evidence="7 8">
    <name type="scientific">Devosia enhydra</name>
    <dbReference type="NCBI Taxonomy" id="665118"/>
    <lineage>
        <taxon>Bacteria</taxon>
        <taxon>Pseudomonadati</taxon>
        <taxon>Pseudomonadota</taxon>
        <taxon>Alphaproteobacteria</taxon>
        <taxon>Hyphomicrobiales</taxon>
        <taxon>Devosiaceae</taxon>
        <taxon>Devosia</taxon>
    </lineage>
</organism>
<reference evidence="7 8" key="1">
    <citation type="submission" date="2016-11" db="EMBL/GenBank/DDBJ databases">
        <authorList>
            <person name="Jaros S."/>
            <person name="Januszkiewicz K."/>
            <person name="Wedrychowicz H."/>
        </authorList>
    </citation>
    <scope>NUCLEOTIDE SEQUENCE [LARGE SCALE GENOMIC DNA]</scope>
    <source>
        <strain evidence="7 8">ATCC 23634</strain>
    </source>
</reference>
<keyword evidence="4 6" id="KW-1133">Transmembrane helix</keyword>
<feature type="transmembrane region" description="Helical" evidence="6">
    <location>
        <begin position="74"/>
        <end position="93"/>
    </location>
</feature>
<feature type="transmembrane region" description="Helical" evidence="6">
    <location>
        <begin position="168"/>
        <end position="188"/>
    </location>
</feature>
<feature type="transmembrane region" description="Helical" evidence="6">
    <location>
        <begin position="129"/>
        <end position="148"/>
    </location>
</feature>
<feature type="transmembrane region" description="Helical" evidence="6">
    <location>
        <begin position="99"/>
        <end position="122"/>
    </location>
</feature>
<sequence length="320" mass="32692">MTPARTNPAMAALRNRVWLVTLSALIALFVINWILQPNLVTPNVLKSNLTVFLPVVLVAIGQSYVILGGDIDLSVGSIVALVNVVTVSVIAALGGGVPAIFAGIGAGILTGVACGLVNGLLIAGLRFQAIVTTFATGIIFGGLALRILPTAGLPVPAEYWRTYGGAVLGLPVVLWVLILALVIIAIIARRPFIKHLSAVGGLRQAAFQSGLPVARIRILAYVLAGLFAAFASLCLTGETASGDPLMGRLLALSSISAVVLGGAALAGGSGSAFGAVLGALVLGMIGNVIFFARFPFEYQTLIQGLITLLALAGGVLVARR</sequence>
<dbReference type="GO" id="GO:0022857">
    <property type="term" value="F:transmembrane transporter activity"/>
    <property type="evidence" value="ECO:0007669"/>
    <property type="project" value="InterPro"/>
</dbReference>
<evidence type="ECO:0000256" key="5">
    <source>
        <dbReference type="ARBA" id="ARBA00023136"/>
    </source>
</evidence>
<protein>
    <submittedName>
        <fullName evidence="7">Ribose transport system permease protein</fullName>
    </submittedName>
</protein>
<evidence type="ECO:0000313" key="7">
    <source>
        <dbReference type="EMBL" id="SFZ83733.1"/>
    </source>
</evidence>
<evidence type="ECO:0000256" key="6">
    <source>
        <dbReference type="SAM" id="Phobius"/>
    </source>
</evidence>
<gene>
    <name evidence="7" type="ORF">SAMN02983003_1815</name>
</gene>
<evidence type="ECO:0000256" key="4">
    <source>
        <dbReference type="ARBA" id="ARBA00022989"/>
    </source>
</evidence>
<evidence type="ECO:0000256" key="3">
    <source>
        <dbReference type="ARBA" id="ARBA00022692"/>
    </source>
</evidence>
<feature type="transmembrane region" description="Helical" evidence="6">
    <location>
        <begin position="17"/>
        <end position="35"/>
    </location>
</feature>
<evidence type="ECO:0000256" key="2">
    <source>
        <dbReference type="ARBA" id="ARBA00022475"/>
    </source>
</evidence>
<proteinExistence type="predicted"/>
<evidence type="ECO:0000256" key="1">
    <source>
        <dbReference type="ARBA" id="ARBA00004651"/>
    </source>
</evidence>
<dbReference type="STRING" id="665118.SAMN02983003_1815"/>
<name>A0A1K2HXF6_9HYPH</name>